<comment type="subunit">
    <text evidence="11">F-type ATPases have 2 components, F(1) - the catalytic core - and F(0) - the membrane proton channel. F(1) has five subunits: alpha(3), beta(3), gamma(1), delta(1), epsilon(1). F(0) has three main subunits: a(1), b(2) and c(10-14). The alpha and beta chains form an alternating ring which encloses part of the gamma chain. F(1) is attached to F(0) by a central stalk formed by the gamma and epsilon chains, while a peripheral stalk is formed by the delta and b chains.</text>
</comment>
<keyword evidence="10 11" id="KW-0472">Membrane</keyword>
<dbReference type="KEGG" id="aba:Acid345_1300"/>
<feature type="site" description="Reversibly protonated during proton transport" evidence="11">
    <location>
        <position position="89"/>
    </location>
</feature>
<comment type="subcellular location">
    <subcellularLocation>
        <location evidence="11">Cell inner membrane</location>
        <topology evidence="11">Multi-pass membrane protein</topology>
    </subcellularLocation>
    <subcellularLocation>
        <location evidence="1">Membrane</location>
        <topology evidence="1">Multi-pass membrane protein</topology>
    </subcellularLocation>
</comment>
<sequence length="104" mass="10685">MRKTLFVLFMLLMLFAMPALAQTPGGDAAAAAKGWAVPIAAGIGFGIAVGLAALGQGRVAASACESMARNPAGRAGIQLFLIFGLAFIESLVLFAFVIVFIKVV</sequence>
<keyword evidence="11" id="KW-0997">Cell inner membrane</keyword>
<evidence type="ECO:0000259" key="13">
    <source>
        <dbReference type="Pfam" id="PF00137"/>
    </source>
</evidence>
<proteinExistence type="inferred from homology"/>
<keyword evidence="11" id="KW-1003">Cell membrane</keyword>
<evidence type="ECO:0000256" key="5">
    <source>
        <dbReference type="ARBA" id="ARBA00022692"/>
    </source>
</evidence>
<dbReference type="AlphaFoldDB" id="Q1IS48"/>
<dbReference type="EMBL" id="CP000360">
    <property type="protein sequence ID" value="ABF40302.1"/>
    <property type="molecule type" value="Genomic_DNA"/>
</dbReference>
<feature type="domain" description="V-ATPase proteolipid subunit C-like" evidence="13">
    <location>
        <begin position="39"/>
        <end position="101"/>
    </location>
</feature>
<dbReference type="GO" id="GO:0005886">
    <property type="term" value="C:plasma membrane"/>
    <property type="evidence" value="ECO:0007669"/>
    <property type="project" value="UniProtKB-SubCell"/>
</dbReference>
<protein>
    <recommendedName>
        <fullName evidence="11">ATP synthase subunit c</fullName>
    </recommendedName>
    <alternativeName>
        <fullName evidence="11">ATP synthase F(0) sector subunit c</fullName>
    </alternativeName>
    <alternativeName>
        <fullName evidence="11">F-type ATPase subunit c</fullName>
        <shortName evidence="11">F-ATPase subunit c</shortName>
    </alternativeName>
    <alternativeName>
        <fullName evidence="11">Lipid-binding protein</fullName>
    </alternativeName>
</protein>
<dbReference type="GO" id="GO:0045259">
    <property type="term" value="C:proton-transporting ATP synthase complex"/>
    <property type="evidence" value="ECO:0007669"/>
    <property type="project" value="UniProtKB-KW"/>
</dbReference>
<accession>Q1IS48</accession>
<dbReference type="Gene3D" id="1.20.20.10">
    <property type="entry name" value="F1F0 ATP synthase subunit C"/>
    <property type="match status" value="1"/>
</dbReference>
<name>Q1IS48_KORVE</name>
<keyword evidence="7 11" id="KW-1133">Transmembrane helix</keyword>
<evidence type="ECO:0000256" key="2">
    <source>
        <dbReference type="ARBA" id="ARBA00006704"/>
    </source>
</evidence>
<evidence type="ECO:0000256" key="1">
    <source>
        <dbReference type="ARBA" id="ARBA00004141"/>
    </source>
</evidence>
<feature type="signal peptide" evidence="12">
    <location>
        <begin position="1"/>
        <end position="21"/>
    </location>
</feature>
<dbReference type="Pfam" id="PF00137">
    <property type="entry name" value="ATP-synt_C"/>
    <property type="match status" value="1"/>
</dbReference>
<feature type="chain" id="PRO_5004191207" description="ATP synthase subunit c" evidence="12">
    <location>
        <begin position="22"/>
        <end position="104"/>
    </location>
</feature>
<keyword evidence="12" id="KW-0732">Signal</keyword>
<evidence type="ECO:0000256" key="3">
    <source>
        <dbReference type="ARBA" id="ARBA00022448"/>
    </source>
</evidence>
<evidence type="ECO:0000256" key="10">
    <source>
        <dbReference type="ARBA" id="ARBA00023136"/>
    </source>
</evidence>
<dbReference type="RefSeq" id="WP_011522104.1">
    <property type="nucleotide sequence ID" value="NC_008009.1"/>
</dbReference>
<dbReference type="PRINTS" id="PR00124">
    <property type="entry name" value="ATPASEC"/>
</dbReference>
<dbReference type="SUPFAM" id="SSF81333">
    <property type="entry name" value="F1F0 ATP synthase subunit C"/>
    <property type="match status" value="1"/>
</dbReference>
<dbReference type="eggNOG" id="COG0636">
    <property type="taxonomic scope" value="Bacteria"/>
</dbReference>
<dbReference type="STRING" id="204669.Acid345_1300"/>
<evidence type="ECO:0000313" key="14">
    <source>
        <dbReference type="EMBL" id="ABF40302.1"/>
    </source>
</evidence>
<feature type="transmembrane region" description="Helical" evidence="11">
    <location>
        <begin position="37"/>
        <end position="55"/>
    </location>
</feature>
<keyword evidence="15" id="KW-1185">Reference proteome</keyword>
<dbReference type="HAMAP" id="MF_01396">
    <property type="entry name" value="ATP_synth_c_bact"/>
    <property type="match status" value="1"/>
</dbReference>
<dbReference type="InterPro" id="IPR020537">
    <property type="entry name" value="ATP_synth_F0_csu_DDCD_BS"/>
</dbReference>
<keyword evidence="3 11" id="KW-0813">Transport</keyword>
<evidence type="ECO:0000256" key="8">
    <source>
        <dbReference type="ARBA" id="ARBA00023065"/>
    </source>
</evidence>
<dbReference type="GO" id="GO:0033177">
    <property type="term" value="C:proton-transporting two-sector ATPase complex, proton-transporting domain"/>
    <property type="evidence" value="ECO:0007669"/>
    <property type="project" value="InterPro"/>
</dbReference>
<evidence type="ECO:0000256" key="7">
    <source>
        <dbReference type="ARBA" id="ARBA00022989"/>
    </source>
</evidence>
<evidence type="ECO:0000256" key="6">
    <source>
        <dbReference type="ARBA" id="ARBA00022781"/>
    </source>
</evidence>
<keyword evidence="11" id="KW-0066">ATP synthesis</keyword>
<evidence type="ECO:0000256" key="9">
    <source>
        <dbReference type="ARBA" id="ARBA00023121"/>
    </source>
</evidence>
<keyword evidence="5 11" id="KW-0812">Transmembrane</keyword>
<organism evidence="14 15">
    <name type="scientific">Koribacter versatilis (strain Ellin345)</name>
    <dbReference type="NCBI Taxonomy" id="204669"/>
    <lineage>
        <taxon>Bacteria</taxon>
        <taxon>Pseudomonadati</taxon>
        <taxon>Acidobacteriota</taxon>
        <taxon>Terriglobia</taxon>
        <taxon>Terriglobales</taxon>
        <taxon>Candidatus Korobacteraceae</taxon>
        <taxon>Candidatus Korobacter</taxon>
    </lineage>
</organism>
<dbReference type="EnsemblBacteria" id="ABF40302">
    <property type="protein sequence ID" value="ABF40302"/>
    <property type="gene ID" value="Acid345_1300"/>
</dbReference>
<dbReference type="InterPro" id="IPR002379">
    <property type="entry name" value="ATPase_proteolipid_c-like_dom"/>
</dbReference>
<dbReference type="InterPro" id="IPR035921">
    <property type="entry name" value="F/V-ATP_Csub_sf"/>
</dbReference>
<gene>
    <name evidence="11" type="primary">atpE</name>
    <name evidence="14" type="ordered locus">Acid345_1300</name>
</gene>
<dbReference type="GO" id="GO:0046933">
    <property type="term" value="F:proton-transporting ATP synthase activity, rotational mechanism"/>
    <property type="evidence" value="ECO:0007669"/>
    <property type="project" value="UniProtKB-UniRule"/>
</dbReference>
<dbReference type="GO" id="GO:0008289">
    <property type="term" value="F:lipid binding"/>
    <property type="evidence" value="ECO:0007669"/>
    <property type="project" value="UniProtKB-KW"/>
</dbReference>
<keyword evidence="4 11" id="KW-0138">CF(0)</keyword>
<dbReference type="PROSITE" id="PS00605">
    <property type="entry name" value="ATPASE_C"/>
    <property type="match status" value="1"/>
</dbReference>
<reference evidence="14 15" key="1">
    <citation type="journal article" date="2009" name="Appl. Environ. Microbiol.">
        <title>Three genomes from the phylum Acidobacteria provide insight into the lifestyles of these microorganisms in soils.</title>
        <authorList>
            <person name="Ward N.L."/>
            <person name="Challacombe J.F."/>
            <person name="Janssen P.H."/>
            <person name="Henrissat B."/>
            <person name="Coutinho P.M."/>
            <person name="Wu M."/>
            <person name="Xie G."/>
            <person name="Haft D.H."/>
            <person name="Sait M."/>
            <person name="Badger J."/>
            <person name="Barabote R.D."/>
            <person name="Bradley B."/>
            <person name="Brettin T.S."/>
            <person name="Brinkac L.M."/>
            <person name="Bruce D."/>
            <person name="Creasy T."/>
            <person name="Daugherty S.C."/>
            <person name="Davidsen T.M."/>
            <person name="DeBoy R.T."/>
            <person name="Detter J.C."/>
            <person name="Dodson R.J."/>
            <person name="Durkin A.S."/>
            <person name="Ganapathy A."/>
            <person name="Gwinn-Giglio M."/>
            <person name="Han C.S."/>
            <person name="Khouri H."/>
            <person name="Kiss H."/>
            <person name="Kothari S.P."/>
            <person name="Madupu R."/>
            <person name="Nelson K.E."/>
            <person name="Nelson W.C."/>
            <person name="Paulsen I."/>
            <person name="Penn K."/>
            <person name="Ren Q."/>
            <person name="Rosovitz M.J."/>
            <person name="Selengut J.D."/>
            <person name="Shrivastava S."/>
            <person name="Sullivan S.A."/>
            <person name="Tapia R."/>
            <person name="Thompson L.S."/>
            <person name="Watkins K.L."/>
            <person name="Yang Q."/>
            <person name="Yu C."/>
            <person name="Zafar N."/>
            <person name="Zhou L."/>
            <person name="Kuske C.R."/>
        </authorList>
    </citation>
    <scope>NUCLEOTIDE SEQUENCE [LARGE SCALE GENOMIC DNA]</scope>
    <source>
        <strain evidence="14 15">Ellin345</strain>
    </source>
</reference>
<dbReference type="CDD" id="cd18121">
    <property type="entry name" value="ATP-synt_Fo_c"/>
    <property type="match status" value="1"/>
</dbReference>
<keyword evidence="9 11" id="KW-0446">Lipid-binding</keyword>
<evidence type="ECO:0000256" key="12">
    <source>
        <dbReference type="SAM" id="SignalP"/>
    </source>
</evidence>
<evidence type="ECO:0000313" key="15">
    <source>
        <dbReference type="Proteomes" id="UP000002432"/>
    </source>
</evidence>
<keyword evidence="6 11" id="KW-0375">Hydrogen ion transport</keyword>
<dbReference type="InterPro" id="IPR000454">
    <property type="entry name" value="ATP_synth_F0_csu"/>
</dbReference>
<keyword evidence="8 11" id="KW-0406">Ion transport</keyword>
<comment type="function">
    <text evidence="11">F(1)F(0) ATP synthase produces ATP from ADP in the presence of a proton or sodium gradient. F-type ATPases consist of two structural domains, F(1) containing the extramembraneous catalytic core and F(0) containing the membrane proton channel, linked together by a central stalk and a peripheral stalk. During catalysis, ATP synthesis in the catalytic domain of F(1) is coupled via a rotary mechanism of the central stalk subunits to proton translocation.</text>
</comment>
<dbReference type="Proteomes" id="UP000002432">
    <property type="component" value="Chromosome"/>
</dbReference>
<dbReference type="HOGENOM" id="CLU_148047_0_2_0"/>
<dbReference type="InterPro" id="IPR038662">
    <property type="entry name" value="ATP_synth_F0_csu_sf"/>
</dbReference>
<comment type="function">
    <text evidence="11">Key component of the F(0) channel; it plays a direct role in translocation across the membrane. A homomeric c-ring of between 10-14 subunits forms the central stalk rotor element with the F(1) delta and epsilon subunits.</text>
</comment>
<comment type="similarity">
    <text evidence="2 11">Belongs to the ATPase C chain family.</text>
</comment>
<evidence type="ECO:0000256" key="11">
    <source>
        <dbReference type="HAMAP-Rule" id="MF_01396"/>
    </source>
</evidence>
<feature type="transmembrane region" description="Helical" evidence="11">
    <location>
        <begin position="76"/>
        <end position="101"/>
    </location>
</feature>
<dbReference type="OrthoDB" id="129915at2"/>
<evidence type="ECO:0000256" key="4">
    <source>
        <dbReference type="ARBA" id="ARBA00022547"/>
    </source>
</evidence>